<evidence type="ECO:0000313" key="2">
    <source>
        <dbReference type="EMBL" id="MDH6181271.1"/>
    </source>
</evidence>
<evidence type="ECO:0000256" key="1">
    <source>
        <dbReference type="SAM" id="SignalP"/>
    </source>
</evidence>
<reference evidence="2 3" key="1">
    <citation type="submission" date="2023-04" db="EMBL/GenBank/DDBJ databases">
        <title>Genome Encyclopedia of Bacteria and Archaea VI: Functional Genomics of Type Strains.</title>
        <authorList>
            <person name="Whitman W."/>
        </authorList>
    </citation>
    <scope>NUCLEOTIDE SEQUENCE [LARGE SCALE GENOMIC DNA]</scope>
    <source>
        <strain evidence="2 3">SG_E_30_P1</strain>
    </source>
</reference>
<gene>
    <name evidence="2" type="ORF">M2152_001453</name>
</gene>
<feature type="signal peptide" evidence="1">
    <location>
        <begin position="1"/>
        <end position="30"/>
    </location>
</feature>
<organism evidence="2 3">
    <name type="scientific">Antiquaquibacter oligotrophicus</name>
    <dbReference type="NCBI Taxonomy" id="2880260"/>
    <lineage>
        <taxon>Bacteria</taxon>
        <taxon>Bacillati</taxon>
        <taxon>Actinomycetota</taxon>
        <taxon>Actinomycetes</taxon>
        <taxon>Micrococcales</taxon>
        <taxon>Microbacteriaceae</taxon>
        <taxon>Antiquaquibacter</taxon>
    </lineage>
</organism>
<protein>
    <recommendedName>
        <fullName evidence="4">Peptidase inhibitor family I36</fullName>
    </recommendedName>
</protein>
<evidence type="ECO:0008006" key="4">
    <source>
        <dbReference type="Google" id="ProtNLM"/>
    </source>
</evidence>
<name>A0ABT6KNA4_9MICO</name>
<dbReference type="Proteomes" id="UP001160142">
    <property type="component" value="Unassembled WGS sequence"/>
</dbReference>
<comment type="caution">
    <text evidence="2">The sequence shown here is derived from an EMBL/GenBank/DDBJ whole genome shotgun (WGS) entry which is preliminary data.</text>
</comment>
<dbReference type="Gene3D" id="2.60.20.10">
    <property type="entry name" value="Crystallins"/>
    <property type="match status" value="1"/>
</dbReference>
<feature type="chain" id="PRO_5045489686" description="Peptidase inhibitor family I36" evidence="1">
    <location>
        <begin position="31"/>
        <end position="143"/>
    </location>
</feature>
<evidence type="ECO:0000313" key="3">
    <source>
        <dbReference type="Proteomes" id="UP001160142"/>
    </source>
</evidence>
<proteinExistence type="predicted"/>
<dbReference type="Pfam" id="PF03995">
    <property type="entry name" value="Inhibitor_I36"/>
    <property type="match status" value="1"/>
</dbReference>
<keyword evidence="3" id="KW-1185">Reference proteome</keyword>
<accession>A0ABT6KNA4</accession>
<dbReference type="EMBL" id="JARXVQ010000001">
    <property type="protein sequence ID" value="MDH6181271.1"/>
    <property type="molecule type" value="Genomic_DNA"/>
</dbReference>
<sequence length="143" mass="15643">MRTLKARTAVIAAIAITSLVGILGATPANAAAGDCPSGDACIWREAGYVTGTNGRDYIRFAQSIYNYIPQTYRDGGSGNDTADSVYNNGRYESVRFYEHWFQTGQYFTLAKGTGDNNLNNTTGAVTKNWHDRISSGYFASFWP</sequence>
<keyword evidence="1" id="KW-0732">Signal</keyword>